<feature type="transmembrane region" description="Helical" evidence="1">
    <location>
        <begin position="394"/>
        <end position="412"/>
    </location>
</feature>
<protein>
    <recommendedName>
        <fullName evidence="4">MFS transporter</fullName>
    </recommendedName>
</protein>
<keyword evidence="3" id="KW-1185">Reference proteome</keyword>
<keyword evidence="1" id="KW-1133">Transmembrane helix</keyword>
<feature type="transmembrane region" description="Helical" evidence="1">
    <location>
        <begin position="265"/>
        <end position="285"/>
    </location>
</feature>
<reference evidence="3" key="1">
    <citation type="journal article" date="2019" name="Int. J. Syst. Evol. Microbiol.">
        <title>The Global Catalogue of Microorganisms (GCM) 10K type strain sequencing project: providing services to taxonomists for standard genome sequencing and annotation.</title>
        <authorList>
            <consortium name="The Broad Institute Genomics Platform"/>
            <consortium name="The Broad Institute Genome Sequencing Center for Infectious Disease"/>
            <person name="Wu L."/>
            <person name="Ma J."/>
        </authorList>
    </citation>
    <scope>NUCLEOTIDE SEQUENCE [LARGE SCALE GENOMIC DNA]</scope>
    <source>
        <strain evidence="3">JCM 14370</strain>
    </source>
</reference>
<sequence length="442" mass="48549">MSASIKPTVRRSELLRFGVLAVLLLVNIFVAQSSDVVGTSGIVSYLGAPEILWVWAVDNVLMFLLSMGYSVYADRIKREHLTIGLFCLSSVVYLGMYGLFAAGVADWITYPLLLIIGDQQYLIFPMIIWTLANDLFSLSEAKRIFPILSGVVVGGSLLGNLIPALTHNALLSNVDLLAGNAVLMLLGGLFLSLSLKRLGLKTKQDTHTDQPAEILKEGLDFVKGVPVFMHLAVSMLLLGFAFNTLEFHVIHQASKTYQSEDLQVFYGVFRAIRTALLVLLQVLVTTRLLNKVGFKKMFNVMPISMAFGVVLCLFWPGLIGASVGNGLVRLMLEGIDEPTRRTFLGMVPDEKRGRISAFLEGYLYSAGSIVSCLLLAGVMVFSQLGLISAQTASILYLLLALLCAGGALWAILKFNQTYDKSMLNWRLKRRKRTGGVLDDLKL</sequence>
<organism evidence="2 3">
    <name type="scientific">Deinococcus roseus</name>
    <dbReference type="NCBI Taxonomy" id="392414"/>
    <lineage>
        <taxon>Bacteria</taxon>
        <taxon>Thermotogati</taxon>
        <taxon>Deinococcota</taxon>
        <taxon>Deinococci</taxon>
        <taxon>Deinococcales</taxon>
        <taxon>Deinococcaceae</taxon>
        <taxon>Deinococcus</taxon>
    </lineage>
</organism>
<feature type="transmembrane region" description="Helical" evidence="1">
    <location>
        <begin position="51"/>
        <end position="71"/>
    </location>
</feature>
<dbReference type="Proteomes" id="UP000632222">
    <property type="component" value="Unassembled WGS sequence"/>
</dbReference>
<feature type="transmembrane region" description="Helical" evidence="1">
    <location>
        <begin position="14"/>
        <end position="31"/>
    </location>
</feature>
<feature type="transmembrane region" description="Helical" evidence="1">
    <location>
        <begin position="144"/>
        <end position="165"/>
    </location>
</feature>
<evidence type="ECO:0000256" key="1">
    <source>
        <dbReference type="SAM" id="Phobius"/>
    </source>
</evidence>
<evidence type="ECO:0000313" key="2">
    <source>
        <dbReference type="EMBL" id="GGJ52045.1"/>
    </source>
</evidence>
<name>A0ABQ2DCL1_9DEIO</name>
<feature type="transmembrane region" description="Helical" evidence="1">
    <location>
        <begin position="362"/>
        <end position="382"/>
    </location>
</feature>
<evidence type="ECO:0008006" key="4">
    <source>
        <dbReference type="Google" id="ProtNLM"/>
    </source>
</evidence>
<dbReference type="EMBL" id="BMOD01000024">
    <property type="protein sequence ID" value="GGJ52045.1"/>
    <property type="molecule type" value="Genomic_DNA"/>
</dbReference>
<dbReference type="InterPro" id="IPR036259">
    <property type="entry name" value="MFS_trans_sf"/>
</dbReference>
<keyword evidence="1" id="KW-0812">Transmembrane</keyword>
<proteinExistence type="predicted"/>
<feature type="transmembrane region" description="Helical" evidence="1">
    <location>
        <begin position="297"/>
        <end position="318"/>
    </location>
</feature>
<gene>
    <name evidence="2" type="ORF">GCM10008938_42550</name>
</gene>
<feature type="transmembrane region" description="Helical" evidence="1">
    <location>
        <begin position="177"/>
        <end position="195"/>
    </location>
</feature>
<dbReference type="SUPFAM" id="SSF103473">
    <property type="entry name" value="MFS general substrate transporter"/>
    <property type="match status" value="1"/>
</dbReference>
<accession>A0ABQ2DCL1</accession>
<feature type="transmembrane region" description="Helical" evidence="1">
    <location>
        <begin position="108"/>
        <end position="132"/>
    </location>
</feature>
<dbReference type="RefSeq" id="WP_189006647.1">
    <property type="nucleotide sequence ID" value="NZ_BMOD01000024.1"/>
</dbReference>
<keyword evidence="1" id="KW-0472">Membrane</keyword>
<comment type="caution">
    <text evidence="2">The sequence shown here is derived from an EMBL/GenBank/DDBJ whole genome shotgun (WGS) entry which is preliminary data.</text>
</comment>
<feature type="transmembrane region" description="Helical" evidence="1">
    <location>
        <begin position="83"/>
        <end position="102"/>
    </location>
</feature>
<feature type="transmembrane region" description="Helical" evidence="1">
    <location>
        <begin position="225"/>
        <end position="245"/>
    </location>
</feature>
<evidence type="ECO:0000313" key="3">
    <source>
        <dbReference type="Proteomes" id="UP000632222"/>
    </source>
</evidence>